<evidence type="ECO:0000313" key="1">
    <source>
        <dbReference type="EMBL" id="EPX84672.1"/>
    </source>
</evidence>
<evidence type="ECO:0000313" key="2">
    <source>
        <dbReference type="Proteomes" id="UP000015346"/>
    </source>
</evidence>
<dbReference type="HOGENOM" id="CLU_2668799_0_0_5"/>
<organism evidence="1 2">
    <name type="scientific">Rubellimicrobium thermophilum DSM 16684</name>
    <dbReference type="NCBI Taxonomy" id="1123069"/>
    <lineage>
        <taxon>Bacteria</taxon>
        <taxon>Pseudomonadati</taxon>
        <taxon>Pseudomonadota</taxon>
        <taxon>Alphaproteobacteria</taxon>
        <taxon>Rhodobacterales</taxon>
        <taxon>Roseobacteraceae</taxon>
        <taxon>Rubellimicrobium</taxon>
    </lineage>
</organism>
<reference evidence="1 2" key="1">
    <citation type="journal article" date="2013" name="Stand. Genomic Sci.">
        <title>Genome sequence of the reddish-pigmented Rubellimicrobium thermophilum type strain (DSM 16684(T)), a member of the Roseobacter clade.</title>
        <authorList>
            <person name="Fiebig A."/>
            <person name="Riedel T."/>
            <person name="Gronow S."/>
            <person name="Petersen J."/>
            <person name="Klenk H.P."/>
            <person name="Goker M."/>
        </authorList>
    </citation>
    <scope>NUCLEOTIDE SEQUENCE [LARGE SCALE GENOMIC DNA]</scope>
    <source>
        <strain evidence="1 2">DSM 16684</strain>
    </source>
</reference>
<name>S9QYL2_9RHOB</name>
<dbReference type="AlphaFoldDB" id="S9QYL2"/>
<comment type="caution">
    <text evidence="1">The sequence shown here is derived from an EMBL/GenBank/DDBJ whole genome shotgun (WGS) entry which is preliminary data.</text>
</comment>
<keyword evidence="2" id="KW-1185">Reference proteome</keyword>
<protein>
    <submittedName>
        <fullName evidence="1">Uncharacterized protein</fullName>
    </submittedName>
</protein>
<gene>
    <name evidence="1" type="ORF">ruthe_02032</name>
</gene>
<proteinExistence type="predicted"/>
<sequence length="75" mass="8132">MRITVLRRAVGHDARGWVKTCTAPRDSEASVRFAASARRTARAVGAETASRIGQPAMTAFCTISTDRREVRAMAP</sequence>
<dbReference type="Proteomes" id="UP000015346">
    <property type="component" value="Unassembled WGS sequence"/>
</dbReference>
<dbReference type="EMBL" id="AOLV01000020">
    <property type="protein sequence ID" value="EPX84672.1"/>
    <property type="molecule type" value="Genomic_DNA"/>
</dbReference>
<accession>S9QYL2</accession>